<dbReference type="Pfam" id="PF01494">
    <property type="entry name" value="FAD_binding_3"/>
    <property type="match status" value="1"/>
</dbReference>
<keyword evidence="6" id="KW-1185">Reference proteome</keyword>
<accession>A0A8H6DL62</accession>
<dbReference type="PRINTS" id="PR00420">
    <property type="entry name" value="RNGMNOXGNASE"/>
</dbReference>
<evidence type="ECO:0000313" key="6">
    <source>
        <dbReference type="Proteomes" id="UP000532311"/>
    </source>
</evidence>
<dbReference type="AlphaFoldDB" id="A0A8H6DL62"/>
<dbReference type="InterPro" id="IPR036188">
    <property type="entry name" value="FAD/NAD-bd_sf"/>
</dbReference>
<keyword evidence="3" id="KW-0560">Oxidoreductase</keyword>
<dbReference type="Gene3D" id="3.50.50.60">
    <property type="entry name" value="FAD/NAD(P)-binding domain"/>
    <property type="match status" value="1"/>
</dbReference>
<name>A0A8H6DL62_9HYPO</name>
<organism evidence="5 6">
    <name type="scientific">Fusarium globosum</name>
    <dbReference type="NCBI Taxonomy" id="78864"/>
    <lineage>
        <taxon>Eukaryota</taxon>
        <taxon>Fungi</taxon>
        <taxon>Dikarya</taxon>
        <taxon>Ascomycota</taxon>
        <taxon>Pezizomycotina</taxon>
        <taxon>Sordariomycetes</taxon>
        <taxon>Hypocreomycetidae</taxon>
        <taxon>Hypocreales</taxon>
        <taxon>Nectriaceae</taxon>
        <taxon>Fusarium</taxon>
        <taxon>Fusarium fujikuroi species complex</taxon>
    </lineage>
</organism>
<evidence type="ECO:0000256" key="1">
    <source>
        <dbReference type="ARBA" id="ARBA00022630"/>
    </source>
</evidence>
<dbReference type="Gene3D" id="3.30.9.10">
    <property type="entry name" value="D-Amino Acid Oxidase, subunit A, domain 2"/>
    <property type="match status" value="1"/>
</dbReference>
<dbReference type="InterPro" id="IPR051704">
    <property type="entry name" value="FAD_aromatic-hydroxylase"/>
</dbReference>
<dbReference type="PANTHER" id="PTHR46865">
    <property type="entry name" value="OXIDOREDUCTASE-RELATED"/>
    <property type="match status" value="1"/>
</dbReference>
<feature type="domain" description="FAD-binding" evidence="4">
    <location>
        <begin position="5"/>
        <end position="347"/>
    </location>
</feature>
<comment type="caution">
    <text evidence="5">The sequence shown here is derived from an EMBL/GenBank/DDBJ whole genome shotgun (WGS) entry which is preliminary data.</text>
</comment>
<evidence type="ECO:0000313" key="5">
    <source>
        <dbReference type="EMBL" id="KAF5719157.1"/>
    </source>
</evidence>
<dbReference type="InterPro" id="IPR002938">
    <property type="entry name" value="FAD-bd"/>
</dbReference>
<dbReference type="GO" id="GO:0016491">
    <property type="term" value="F:oxidoreductase activity"/>
    <property type="evidence" value="ECO:0007669"/>
    <property type="project" value="UniProtKB-KW"/>
</dbReference>
<reference evidence="5 6" key="1">
    <citation type="submission" date="2020-05" db="EMBL/GenBank/DDBJ databases">
        <title>Identification and distribution of gene clusters putatively required for synthesis of sphingolipid metabolism inhibitors in phylogenetically diverse species of the filamentous fungus Fusarium.</title>
        <authorList>
            <person name="Kim H.-S."/>
            <person name="Busman M."/>
            <person name="Brown D.W."/>
            <person name="Divon H."/>
            <person name="Uhlig S."/>
            <person name="Proctor R.H."/>
        </authorList>
    </citation>
    <scope>NUCLEOTIDE SEQUENCE [LARGE SCALE GENOMIC DNA]</scope>
    <source>
        <strain evidence="5 6">NRRL 26131</strain>
    </source>
</reference>
<evidence type="ECO:0000256" key="2">
    <source>
        <dbReference type="ARBA" id="ARBA00022827"/>
    </source>
</evidence>
<evidence type="ECO:0000259" key="4">
    <source>
        <dbReference type="Pfam" id="PF01494"/>
    </source>
</evidence>
<protein>
    <submittedName>
        <fullName evidence="5">2-polyprenyl-6-methoxyphenol hydroxylase</fullName>
    </submittedName>
</protein>
<sequence>MSKLRILISGGGIAGPSAAFWLSRLGHSCTIIERFPSLRTGGQQIDIRGQGIEAAKRMGILEEIRNKAVDEDGLQWVDSQGKQKALLERNDSGKGRQSFTSEFEVMRGDLCKIIYEATRQRAQYRFGTSIESFENVGDKVKVIFSDGAHESYDLVIAADGQGSRVRRKLFADDPEAVHVRDLNLNGCYYNLPREAGDKNLATVYSAPGRRVISTRWHSKDRGQAYLMTMSHMEELKEVMSQDVNAQKKLFAEIFKDAGWQAPRLIKAMHETEDFYAQSVVQIKTETWSKGRVVLLGDAGYAPSPLTGVGTTLALIGACVLSGEIARHGHDIPRALKAYEDTLRPYVEKSQKLPSFVPGIAYPKTNFGIKLQYSIIGLITKLKIDKAILAVLPENKVDSTYDHGIWLKFDYYWKQNGHIRHAVIAIQNMSDPMVLGLGRMRNIDDSVVVLRVPRRGHFVGAFMMMFAKMDDVYTHILNRSRFRKNKGYPTSMSTFLFFGLDCQACPKFYKIKWYGVMGIEAISYQLPARNTMPGYLRKEFKETLLNFQENIASYAARMLAADVTSIYDPELSNVSNLGAPDQLAWEHINYHTKSLRARYQFLLDNLVGPVGGCLDMLRLHRFKTMFLSPLNYFNRHELYVGRDSGGLAGASSKINRRLRALFDPYATEEVLRLRQTCSHLRTVTWATASSEIPPESRCPSLWLEHYPNGIRYHWNGTSLVEWNFRWEAKKYQLRIGPRWREDMVARLGRWWECMGCCQGSLHCMSELASPCDRRRLRSSYAFVQDYDSDDPYDQLQSEDIRIGRPVIASRECIPKLKFKKGRHWLGGRCSYRKLASEYTSWNINQVPGERLRRIRTSGWYAVHRYSVEALCNERVAR</sequence>
<dbReference type="GO" id="GO:0071949">
    <property type="term" value="F:FAD binding"/>
    <property type="evidence" value="ECO:0007669"/>
    <property type="project" value="InterPro"/>
</dbReference>
<dbReference type="SUPFAM" id="SSF51905">
    <property type="entry name" value="FAD/NAD(P)-binding domain"/>
    <property type="match status" value="1"/>
</dbReference>
<dbReference type="EMBL" id="JAAQPF010000041">
    <property type="protein sequence ID" value="KAF5719157.1"/>
    <property type="molecule type" value="Genomic_DNA"/>
</dbReference>
<keyword evidence="2" id="KW-0274">FAD</keyword>
<gene>
    <name evidence="5" type="ORF">FGLOB1_1318</name>
</gene>
<dbReference type="Proteomes" id="UP000532311">
    <property type="component" value="Unassembled WGS sequence"/>
</dbReference>
<proteinExistence type="predicted"/>
<evidence type="ECO:0000256" key="3">
    <source>
        <dbReference type="ARBA" id="ARBA00023002"/>
    </source>
</evidence>
<keyword evidence="1" id="KW-0285">Flavoprotein</keyword>
<dbReference type="PANTHER" id="PTHR46865:SF7">
    <property type="entry name" value="MONOOXYGENASE, PUTATIVE (AFU_ORTHOLOGUE AFUA_8G07040)-RELATED"/>
    <property type="match status" value="1"/>
</dbReference>